<gene>
    <name evidence="11" type="ORF">C1706_03605</name>
</gene>
<comment type="subcellular location">
    <subcellularLocation>
        <location evidence="1">Membrane</location>
        <topology evidence="1">Multi-pass membrane protein</topology>
    </subcellularLocation>
</comment>
<feature type="domain" description="Cation efflux protein cytoplasmic" evidence="10">
    <location>
        <begin position="217"/>
        <end position="294"/>
    </location>
</feature>
<evidence type="ECO:0000256" key="5">
    <source>
        <dbReference type="ARBA" id="ARBA00022989"/>
    </source>
</evidence>
<evidence type="ECO:0000313" key="12">
    <source>
        <dbReference type="Proteomes" id="UP000290624"/>
    </source>
</evidence>
<feature type="transmembrane region" description="Helical" evidence="8">
    <location>
        <begin position="163"/>
        <end position="182"/>
    </location>
</feature>
<dbReference type="InterPro" id="IPR027470">
    <property type="entry name" value="Cation_efflux_CTD"/>
</dbReference>
<dbReference type="SUPFAM" id="SSF160240">
    <property type="entry name" value="Cation efflux protein cytoplasmic domain-like"/>
    <property type="match status" value="1"/>
</dbReference>
<keyword evidence="5 8" id="KW-1133">Transmembrane helix</keyword>
<protein>
    <submittedName>
        <fullName evidence="11">Cation-efflux pump</fullName>
    </submittedName>
</protein>
<evidence type="ECO:0000313" key="11">
    <source>
        <dbReference type="EMBL" id="RXW32972.1"/>
    </source>
</evidence>
<accession>A0A4Q2EJU3</accession>
<evidence type="ECO:0000256" key="8">
    <source>
        <dbReference type="SAM" id="Phobius"/>
    </source>
</evidence>
<evidence type="ECO:0000256" key="1">
    <source>
        <dbReference type="ARBA" id="ARBA00004141"/>
    </source>
</evidence>
<feature type="transmembrane region" description="Helical" evidence="8">
    <location>
        <begin position="52"/>
        <end position="69"/>
    </location>
</feature>
<dbReference type="Gene3D" id="3.30.70.1350">
    <property type="entry name" value="Cation efflux protein, cytoplasmic domain"/>
    <property type="match status" value="1"/>
</dbReference>
<dbReference type="SUPFAM" id="SSF161111">
    <property type="entry name" value="Cation efflux protein transmembrane domain-like"/>
    <property type="match status" value="1"/>
</dbReference>
<dbReference type="Proteomes" id="UP000290624">
    <property type="component" value="Unassembled WGS sequence"/>
</dbReference>
<evidence type="ECO:0000256" key="4">
    <source>
        <dbReference type="ARBA" id="ARBA00022692"/>
    </source>
</evidence>
<keyword evidence="4 8" id="KW-0812">Transmembrane</keyword>
<sequence>MDTAQPDSPVSTRFLMKFILLSIAAAVLTVGIKGSAALMTGSVGLLSDALESTVNLVAAFVALWALAVSGKPADHNHDFGHGKAEYMSSLVEGALIFVAAASIIITSIRRFIVPEPVEEIGWGLILASLATVINLVVGLILIRKGRQNRSITLEADGKHLITDVWTTVGVIAGIVLLFLTGWQWIDPLIALLVGINILWTGGKLIRRSVVGLLDAALPDEEVALIHEALDVVTDTNVDVTQILTRESGRQRFVQTTVVVPGDWSVSRSHKLADRIEEVVDEALPGTTTVVHIEPGPESAPAPGVEQGPDAASASGDASGTEGTPAAR</sequence>
<evidence type="ECO:0000256" key="3">
    <source>
        <dbReference type="ARBA" id="ARBA00022448"/>
    </source>
</evidence>
<dbReference type="PANTHER" id="PTHR43840">
    <property type="entry name" value="MITOCHONDRIAL METAL TRANSPORTER 1-RELATED"/>
    <property type="match status" value="1"/>
</dbReference>
<feature type="transmembrane region" description="Helical" evidence="8">
    <location>
        <begin position="120"/>
        <end position="142"/>
    </location>
</feature>
<dbReference type="RefSeq" id="WP_129457873.1">
    <property type="nucleotide sequence ID" value="NZ_PPCV01000002.1"/>
</dbReference>
<organism evidence="11 12">
    <name type="scientific">Propioniciclava flava</name>
    <dbReference type="NCBI Taxonomy" id="2072026"/>
    <lineage>
        <taxon>Bacteria</taxon>
        <taxon>Bacillati</taxon>
        <taxon>Actinomycetota</taxon>
        <taxon>Actinomycetes</taxon>
        <taxon>Propionibacteriales</taxon>
        <taxon>Propionibacteriaceae</taxon>
        <taxon>Propioniciclava</taxon>
    </lineage>
</organism>
<feature type="transmembrane region" description="Helical" evidence="8">
    <location>
        <begin position="90"/>
        <end position="108"/>
    </location>
</feature>
<proteinExistence type="inferred from homology"/>
<dbReference type="GO" id="GO:0015093">
    <property type="term" value="F:ferrous iron transmembrane transporter activity"/>
    <property type="evidence" value="ECO:0007669"/>
    <property type="project" value="TreeGrafter"/>
</dbReference>
<evidence type="ECO:0000259" key="9">
    <source>
        <dbReference type="Pfam" id="PF01545"/>
    </source>
</evidence>
<feature type="region of interest" description="Disordered" evidence="7">
    <location>
        <begin position="292"/>
        <end position="327"/>
    </location>
</feature>
<keyword evidence="6 8" id="KW-0472">Membrane</keyword>
<dbReference type="GO" id="GO:0006882">
    <property type="term" value="P:intracellular zinc ion homeostasis"/>
    <property type="evidence" value="ECO:0007669"/>
    <property type="project" value="TreeGrafter"/>
</dbReference>
<dbReference type="InterPro" id="IPR050291">
    <property type="entry name" value="CDF_Transporter"/>
</dbReference>
<evidence type="ECO:0000259" key="10">
    <source>
        <dbReference type="Pfam" id="PF16916"/>
    </source>
</evidence>
<feature type="transmembrane region" description="Helical" evidence="8">
    <location>
        <begin position="14"/>
        <end position="32"/>
    </location>
</feature>
<reference evidence="11 12" key="1">
    <citation type="submission" date="2018-01" db="EMBL/GenBank/DDBJ databases">
        <title>Lactibacter flavus gen. nov., sp. nov., a novel bacterium of the family Propionibacteriaceae isolated from raw milk and dairy products.</title>
        <authorList>
            <person name="Wenning M."/>
            <person name="Breitenwieser F."/>
            <person name="Huptas C."/>
            <person name="von Neubeck M."/>
            <person name="Busse H.-J."/>
            <person name="Scherer S."/>
        </authorList>
    </citation>
    <scope>NUCLEOTIDE SEQUENCE [LARGE SCALE GENOMIC DNA]</scope>
    <source>
        <strain evidence="11 12">VG341</strain>
    </source>
</reference>
<dbReference type="Pfam" id="PF01545">
    <property type="entry name" value="Cation_efflux"/>
    <property type="match status" value="1"/>
</dbReference>
<keyword evidence="12" id="KW-1185">Reference proteome</keyword>
<dbReference type="EMBL" id="PPCV01000002">
    <property type="protein sequence ID" value="RXW32972.1"/>
    <property type="molecule type" value="Genomic_DNA"/>
</dbReference>
<keyword evidence="3" id="KW-0813">Transport</keyword>
<evidence type="ECO:0000256" key="7">
    <source>
        <dbReference type="SAM" id="MobiDB-lite"/>
    </source>
</evidence>
<name>A0A4Q2EJU3_9ACTN</name>
<feature type="domain" description="Cation efflux protein transmembrane" evidence="9">
    <location>
        <begin position="19"/>
        <end position="213"/>
    </location>
</feature>
<dbReference type="GO" id="GO:0015341">
    <property type="term" value="F:zinc efflux antiporter activity"/>
    <property type="evidence" value="ECO:0007669"/>
    <property type="project" value="TreeGrafter"/>
</dbReference>
<dbReference type="NCBIfam" id="TIGR01297">
    <property type="entry name" value="CDF"/>
    <property type="match status" value="1"/>
</dbReference>
<evidence type="ECO:0000256" key="2">
    <source>
        <dbReference type="ARBA" id="ARBA00008114"/>
    </source>
</evidence>
<comment type="similarity">
    <text evidence="2">Belongs to the cation diffusion facilitator (CDF) transporter (TC 2.A.4) family.</text>
</comment>
<dbReference type="Gene3D" id="1.20.1510.10">
    <property type="entry name" value="Cation efflux protein transmembrane domain"/>
    <property type="match status" value="1"/>
</dbReference>
<dbReference type="AlphaFoldDB" id="A0A4Q2EJU3"/>
<dbReference type="InterPro" id="IPR027469">
    <property type="entry name" value="Cation_efflux_TMD_sf"/>
</dbReference>
<dbReference type="OrthoDB" id="9813655at2"/>
<dbReference type="GO" id="GO:0015086">
    <property type="term" value="F:cadmium ion transmembrane transporter activity"/>
    <property type="evidence" value="ECO:0007669"/>
    <property type="project" value="TreeGrafter"/>
</dbReference>
<dbReference type="InterPro" id="IPR036837">
    <property type="entry name" value="Cation_efflux_CTD_sf"/>
</dbReference>
<dbReference type="GO" id="GO:0005886">
    <property type="term" value="C:plasma membrane"/>
    <property type="evidence" value="ECO:0007669"/>
    <property type="project" value="TreeGrafter"/>
</dbReference>
<dbReference type="PANTHER" id="PTHR43840:SF15">
    <property type="entry name" value="MITOCHONDRIAL METAL TRANSPORTER 1-RELATED"/>
    <property type="match status" value="1"/>
</dbReference>
<evidence type="ECO:0000256" key="6">
    <source>
        <dbReference type="ARBA" id="ARBA00023136"/>
    </source>
</evidence>
<dbReference type="InterPro" id="IPR058533">
    <property type="entry name" value="Cation_efflux_TM"/>
</dbReference>
<dbReference type="InterPro" id="IPR002524">
    <property type="entry name" value="Cation_efflux"/>
</dbReference>
<dbReference type="Pfam" id="PF16916">
    <property type="entry name" value="ZT_dimer"/>
    <property type="match status" value="1"/>
</dbReference>
<feature type="compositionally biased region" description="Low complexity" evidence="7">
    <location>
        <begin position="309"/>
        <end position="319"/>
    </location>
</feature>
<comment type="caution">
    <text evidence="11">The sequence shown here is derived from an EMBL/GenBank/DDBJ whole genome shotgun (WGS) entry which is preliminary data.</text>
</comment>